<dbReference type="InterPro" id="IPR050171">
    <property type="entry name" value="MFS_Transporters"/>
</dbReference>
<dbReference type="STRING" id="1317117.ATO7_09707"/>
<comment type="subcellular location">
    <subcellularLocation>
        <location evidence="1">Cell membrane</location>
        <topology evidence="1">Multi-pass membrane protein</topology>
    </subcellularLocation>
</comment>
<feature type="transmembrane region" description="Helical" evidence="8">
    <location>
        <begin position="75"/>
        <end position="94"/>
    </location>
</feature>
<gene>
    <name evidence="10" type="ORF">ATO7_09707</name>
</gene>
<dbReference type="CDD" id="cd17472">
    <property type="entry name" value="MFS_YajR_like"/>
    <property type="match status" value="1"/>
</dbReference>
<feature type="transmembrane region" description="Helical" evidence="8">
    <location>
        <begin position="12"/>
        <end position="35"/>
    </location>
</feature>
<dbReference type="Pfam" id="PF07690">
    <property type="entry name" value="MFS_1"/>
    <property type="match status" value="1"/>
</dbReference>
<feature type="transmembrane region" description="Helical" evidence="8">
    <location>
        <begin position="131"/>
        <end position="154"/>
    </location>
</feature>
<evidence type="ECO:0000256" key="2">
    <source>
        <dbReference type="ARBA" id="ARBA00022448"/>
    </source>
</evidence>
<dbReference type="AlphaFoldDB" id="A0A1Y1SE76"/>
<evidence type="ECO:0000313" key="11">
    <source>
        <dbReference type="Proteomes" id="UP000192342"/>
    </source>
</evidence>
<dbReference type="EMBL" id="AQQV01000002">
    <property type="protein sequence ID" value="ORE87307.1"/>
    <property type="molecule type" value="Genomic_DNA"/>
</dbReference>
<evidence type="ECO:0000256" key="3">
    <source>
        <dbReference type="ARBA" id="ARBA00022475"/>
    </source>
</evidence>
<feature type="domain" description="Major facilitator superfamily (MFS) profile" evidence="9">
    <location>
        <begin position="8"/>
        <end position="377"/>
    </location>
</feature>
<sequence>MTPIERRATLILAAILVLRMTALFMVLPVLAPWALSLAGQPGVAVGLAVGGYGLTQALLQIPFGWLSDRVGRKPVMLFGLAVFALGSLVAARAQDIDTLLMARLLQGGGAIAAASTALLSDLTRESVRTTAMAIIGASIGGAFLLALIVGPALLSVTAVPGLFDIAAVGALLAMVLVLLLPPAPPIKPAAEQASPSVLRADLLQLDGGVFALHAMLASLFVGLPLMLQQEWGWPPATHWKVYLPVMLASLLPVFPLIRYLERRGRIVAAIPVAVMVLTLACVLIGEQWLWLPLTLWMFFCAFNLLEASLPSLVSRRAPAASRGRAMGVFSSAQFLGAFCGAALGGLVLKYAGPSVVILSAACWGCLWLGLLAVRIMGANPLSTVRDEPAVQTAGGDPQRSQSKECE</sequence>
<feature type="transmembrane region" description="Helical" evidence="8">
    <location>
        <begin position="41"/>
        <end position="63"/>
    </location>
</feature>
<dbReference type="SUPFAM" id="SSF103473">
    <property type="entry name" value="MFS general substrate transporter"/>
    <property type="match status" value="1"/>
</dbReference>
<dbReference type="InterPro" id="IPR011701">
    <property type="entry name" value="MFS"/>
</dbReference>
<feature type="transmembrane region" description="Helical" evidence="8">
    <location>
        <begin position="241"/>
        <end position="260"/>
    </location>
</feature>
<feature type="transmembrane region" description="Helical" evidence="8">
    <location>
        <begin position="160"/>
        <end position="181"/>
    </location>
</feature>
<dbReference type="InterPro" id="IPR036259">
    <property type="entry name" value="MFS_trans_sf"/>
</dbReference>
<feature type="transmembrane region" description="Helical" evidence="8">
    <location>
        <begin position="295"/>
        <end position="313"/>
    </location>
</feature>
<dbReference type="OrthoDB" id="9764259at2"/>
<name>A0A1Y1SE76_9GAMM</name>
<evidence type="ECO:0000256" key="7">
    <source>
        <dbReference type="SAM" id="MobiDB-lite"/>
    </source>
</evidence>
<keyword evidence="4 8" id="KW-0812">Transmembrane</keyword>
<accession>A0A1Y1SE76</accession>
<feature type="region of interest" description="Disordered" evidence="7">
    <location>
        <begin position="387"/>
        <end position="406"/>
    </location>
</feature>
<evidence type="ECO:0000259" key="9">
    <source>
        <dbReference type="PROSITE" id="PS50850"/>
    </source>
</evidence>
<protein>
    <submittedName>
        <fullName evidence="10">Major facilitator family transporter</fullName>
    </submittedName>
</protein>
<keyword evidence="6 8" id="KW-0472">Membrane</keyword>
<dbReference type="GO" id="GO:0022857">
    <property type="term" value="F:transmembrane transporter activity"/>
    <property type="evidence" value="ECO:0007669"/>
    <property type="project" value="InterPro"/>
</dbReference>
<proteinExistence type="predicted"/>
<keyword evidence="3" id="KW-1003">Cell membrane</keyword>
<comment type="caution">
    <text evidence="10">The sequence shown here is derived from an EMBL/GenBank/DDBJ whole genome shotgun (WGS) entry which is preliminary data.</text>
</comment>
<dbReference type="GO" id="GO:0005886">
    <property type="term" value="C:plasma membrane"/>
    <property type="evidence" value="ECO:0007669"/>
    <property type="project" value="UniProtKB-SubCell"/>
</dbReference>
<feature type="transmembrane region" description="Helical" evidence="8">
    <location>
        <begin position="267"/>
        <end position="289"/>
    </location>
</feature>
<keyword evidence="11" id="KW-1185">Reference proteome</keyword>
<dbReference type="Proteomes" id="UP000192342">
    <property type="component" value="Unassembled WGS sequence"/>
</dbReference>
<reference evidence="10 11" key="1">
    <citation type="submission" date="2013-04" db="EMBL/GenBank/DDBJ databases">
        <title>Oceanococcus atlanticus 22II-S10r2 Genome Sequencing.</title>
        <authorList>
            <person name="Lai Q."/>
            <person name="Li G."/>
            <person name="Shao Z."/>
        </authorList>
    </citation>
    <scope>NUCLEOTIDE SEQUENCE [LARGE SCALE GENOMIC DNA]</scope>
    <source>
        <strain evidence="10 11">22II-S10r2</strain>
    </source>
</reference>
<keyword evidence="2" id="KW-0813">Transport</keyword>
<dbReference type="PANTHER" id="PTHR23517">
    <property type="entry name" value="RESISTANCE PROTEIN MDTM, PUTATIVE-RELATED-RELATED"/>
    <property type="match status" value="1"/>
</dbReference>
<evidence type="ECO:0000313" key="10">
    <source>
        <dbReference type="EMBL" id="ORE87307.1"/>
    </source>
</evidence>
<feature type="transmembrane region" description="Helical" evidence="8">
    <location>
        <begin position="202"/>
        <end position="221"/>
    </location>
</feature>
<feature type="transmembrane region" description="Helical" evidence="8">
    <location>
        <begin position="325"/>
        <end position="348"/>
    </location>
</feature>
<evidence type="ECO:0000256" key="8">
    <source>
        <dbReference type="SAM" id="Phobius"/>
    </source>
</evidence>
<dbReference type="RefSeq" id="WP_083561554.1">
    <property type="nucleotide sequence ID" value="NZ_AQQV01000002.1"/>
</dbReference>
<dbReference type="PANTHER" id="PTHR23517:SF2">
    <property type="entry name" value="MULTIDRUG RESISTANCE PROTEIN MDTH"/>
    <property type="match status" value="1"/>
</dbReference>
<feature type="transmembrane region" description="Helical" evidence="8">
    <location>
        <begin position="354"/>
        <end position="373"/>
    </location>
</feature>
<evidence type="ECO:0000256" key="5">
    <source>
        <dbReference type="ARBA" id="ARBA00022989"/>
    </source>
</evidence>
<dbReference type="PROSITE" id="PS50850">
    <property type="entry name" value="MFS"/>
    <property type="match status" value="1"/>
</dbReference>
<organism evidence="10 11">
    <name type="scientific">Oceanococcus atlanticus</name>
    <dbReference type="NCBI Taxonomy" id="1317117"/>
    <lineage>
        <taxon>Bacteria</taxon>
        <taxon>Pseudomonadati</taxon>
        <taxon>Pseudomonadota</taxon>
        <taxon>Gammaproteobacteria</taxon>
        <taxon>Chromatiales</taxon>
        <taxon>Oceanococcaceae</taxon>
        <taxon>Oceanococcus</taxon>
    </lineage>
</organism>
<keyword evidence="5 8" id="KW-1133">Transmembrane helix</keyword>
<evidence type="ECO:0000256" key="4">
    <source>
        <dbReference type="ARBA" id="ARBA00022692"/>
    </source>
</evidence>
<dbReference type="InterPro" id="IPR020846">
    <property type="entry name" value="MFS_dom"/>
</dbReference>
<dbReference type="Gene3D" id="1.20.1250.20">
    <property type="entry name" value="MFS general substrate transporter like domains"/>
    <property type="match status" value="1"/>
</dbReference>
<feature type="transmembrane region" description="Helical" evidence="8">
    <location>
        <begin position="100"/>
        <end position="119"/>
    </location>
</feature>
<evidence type="ECO:0000256" key="6">
    <source>
        <dbReference type="ARBA" id="ARBA00023136"/>
    </source>
</evidence>
<evidence type="ECO:0000256" key="1">
    <source>
        <dbReference type="ARBA" id="ARBA00004651"/>
    </source>
</evidence>